<feature type="region of interest" description="Disordered" evidence="1">
    <location>
        <begin position="1"/>
        <end position="30"/>
    </location>
</feature>
<reference evidence="2 3" key="1">
    <citation type="submission" date="2018-10" db="EMBL/GenBank/DDBJ databases">
        <authorList>
            <consortium name="IHU Genomes"/>
        </authorList>
    </citation>
    <scope>NUCLEOTIDE SEQUENCE [LARGE SCALE GENOMIC DNA]</scope>
    <source>
        <strain evidence="2 3">A1</strain>
    </source>
</reference>
<comment type="caution">
    <text evidence="2">The sequence shown here is derived from an EMBL/GenBank/DDBJ whole genome shotgun (WGS) entry which is preliminary data.</text>
</comment>
<evidence type="ECO:0000313" key="2">
    <source>
        <dbReference type="EMBL" id="VBB18176.1"/>
    </source>
</evidence>
<accession>A0A5K0UAR0</accession>
<organism evidence="2 3">
    <name type="scientific">Yasminevirus sp. GU-2018</name>
    <dbReference type="NCBI Taxonomy" id="2420051"/>
    <lineage>
        <taxon>Viruses</taxon>
        <taxon>Varidnaviria</taxon>
        <taxon>Bamfordvirae</taxon>
        <taxon>Nucleocytoviricota</taxon>
        <taxon>Megaviricetes</taxon>
        <taxon>Imitervirales</taxon>
        <taxon>Mimiviridae</taxon>
        <taxon>Klosneuvirinae</taxon>
        <taxon>Yasminevirus</taxon>
        <taxon>Yasminevirus saudimassiliense</taxon>
    </lineage>
</organism>
<dbReference type="EMBL" id="UPSH01000001">
    <property type="protein sequence ID" value="VBB18176.1"/>
    <property type="molecule type" value="Genomic_DNA"/>
</dbReference>
<gene>
    <name evidence="2" type="ORF">YASMINEVIRUS_639</name>
</gene>
<keyword evidence="3" id="KW-1185">Reference proteome</keyword>
<evidence type="ECO:0000256" key="1">
    <source>
        <dbReference type="SAM" id="MobiDB-lite"/>
    </source>
</evidence>
<proteinExistence type="predicted"/>
<dbReference type="Proteomes" id="UP000594342">
    <property type="component" value="Unassembled WGS sequence"/>
</dbReference>
<name>A0A5K0UAR0_9VIRU</name>
<evidence type="ECO:0000313" key="3">
    <source>
        <dbReference type="Proteomes" id="UP000594342"/>
    </source>
</evidence>
<protein>
    <submittedName>
        <fullName evidence="2">Uncharacterized protein</fullName>
    </submittedName>
</protein>
<sequence>MNTNSSDSKKSPIKKVKKNKASNASQSPQRSLIKGYLQKHWGGYNFPHATYESSMRAISNDILIKNVVSELTVDDVFSIVTSFLHEKQRGTDHYHYFDFVRNRY</sequence>
<feature type="compositionally biased region" description="Basic residues" evidence="1">
    <location>
        <begin position="11"/>
        <end position="20"/>
    </location>
</feature>